<evidence type="ECO:0000256" key="12">
    <source>
        <dbReference type="SAM" id="MobiDB-lite"/>
    </source>
</evidence>
<gene>
    <name evidence="15" type="primary">LOC107799775</name>
</gene>
<dbReference type="GO" id="GO:0004722">
    <property type="term" value="F:protein serine/threonine phosphatase activity"/>
    <property type="evidence" value="ECO:0000318"/>
    <property type="project" value="GO_Central"/>
</dbReference>
<evidence type="ECO:0000256" key="4">
    <source>
        <dbReference type="ARBA" id="ARBA00013081"/>
    </source>
</evidence>
<feature type="region of interest" description="Disordered" evidence="12">
    <location>
        <begin position="387"/>
        <end position="410"/>
    </location>
</feature>
<dbReference type="GO" id="GO:0046872">
    <property type="term" value="F:metal ion binding"/>
    <property type="evidence" value="ECO:0007669"/>
    <property type="project" value="UniProtKB-KW"/>
</dbReference>
<evidence type="ECO:0000256" key="8">
    <source>
        <dbReference type="ARBA" id="ARBA00022912"/>
    </source>
</evidence>
<evidence type="ECO:0000256" key="10">
    <source>
        <dbReference type="ARBA" id="ARBA00047761"/>
    </source>
</evidence>
<comment type="cofactor">
    <cofactor evidence="2">
        <name>Mg(2+)</name>
        <dbReference type="ChEBI" id="CHEBI:18420"/>
    </cofactor>
</comment>
<evidence type="ECO:0000256" key="1">
    <source>
        <dbReference type="ARBA" id="ARBA00001936"/>
    </source>
</evidence>
<dbReference type="GeneID" id="107799775"/>
<keyword evidence="6" id="KW-0378">Hydrolase</keyword>
<comment type="catalytic activity">
    <reaction evidence="11">
        <text>O-phospho-L-threonyl-[protein] + H2O = L-threonyl-[protein] + phosphate</text>
        <dbReference type="Rhea" id="RHEA:47004"/>
        <dbReference type="Rhea" id="RHEA-COMP:11060"/>
        <dbReference type="Rhea" id="RHEA-COMP:11605"/>
        <dbReference type="ChEBI" id="CHEBI:15377"/>
        <dbReference type="ChEBI" id="CHEBI:30013"/>
        <dbReference type="ChEBI" id="CHEBI:43474"/>
        <dbReference type="ChEBI" id="CHEBI:61977"/>
        <dbReference type="EC" id="3.1.3.16"/>
    </reaction>
</comment>
<comment type="similarity">
    <text evidence="3">Belongs to the PP2C family.</text>
</comment>
<evidence type="ECO:0000313" key="15">
    <source>
        <dbReference type="RefSeq" id="XP_016478410.1"/>
    </source>
</evidence>
<evidence type="ECO:0000313" key="14">
    <source>
        <dbReference type="Proteomes" id="UP000790787"/>
    </source>
</evidence>
<dbReference type="SMR" id="A0A1S4APF5"/>
<keyword evidence="9" id="KW-0464">Manganese</keyword>
<dbReference type="SUPFAM" id="SSF81606">
    <property type="entry name" value="PP2C-like"/>
    <property type="match status" value="1"/>
</dbReference>
<dbReference type="OrthoDB" id="10264738at2759"/>
<reference evidence="14" key="1">
    <citation type="journal article" date="2014" name="Nat. Commun.">
        <title>The tobacco genome sequence and its comparison with those of tomato and potato.</title>
        <authorList>
            <person name="Sierro N."/>
            <person name="Battey J.N."/>
            <person name="Ouadi S."/>
            <person name="Bakaher N."/>
            <person name="Bovet L."/>
            <person name="Willig A."/>
            <person name="Goepfert S."/>
            <person name="Peitsch M.C."/>
            <person name="Ivanov N.V."/>
        </authorList>
    </citation>
    <scope>NUCLEOTIDE SEQUENCE [LARGE SCALE GENOMIC DNA]</scope>
</reference>
<dbReference type="AlphaFoldDB" id="A0A1S4APF5"/>
<evidence type="ECO:0000256" key="5">
    <source>
        <dbReference type="ARBA" id="ARBA00022723"/>
    </source>
</evidence>
<keyword evidence="8" id="KW-0904">Protein phosphatase</keyword>
<organism evidence="14 15">
    <name type="scientific">Nicotiana tabacum</name>
    <name type="common">Common tobacco</name>
    <dbReference type="NCBI Taxonomy" id="4097"/>
    <lineage>
        <taxon>Eukaryota</taxon>
        <taxon>Viridiplantae</taxon>
        <taxon>Streptophyta</taxon>
        <taxon>Embryophyta</taxon>
        <taxon>Tracheophyta</taxon>
        <taxon>Spermatophyta</taxon>
        <taxon>Magnoliopsida</taxon>
        <taxon>eudicotyledons</taxon>
        <taxon>Gunneridae</taxon>
        <taxon>Pentapetalae</taxon>
        <taxon>asterids</taxon>
        <taxon>lamiids</taxon>
        <taxon>Solanales</taxon>
        <taxon>Solanaceae</taxon>
        <taxon>Nicotianoideae</taxon>
        <taxon>Nicotianeae</taxon>
        <taxon>Nicotiana</taxon>
    </lineage>
</organism>
<evidence type="ECO:0000256" key="7">
    <source>
        <dbReference type="ARBA" id="ARBA00022842"/>
    </source>
</evidence>
<dbReference type="FunFam" id="3.60.40.10:FF:000026">
    <property type="entry name" value="probable protein phosphatase 2C 52"/>
    <property type="match status" value="1"/>
</dbReference>
<evidence type="ECO:0000256" key="11">
    <source>
        <dbReference type="ARBA" id="ARBA00048336"/>
    </source>
</evidence>
<dbReference type="PaxDb" id="4097-A0A1S4APF5"/>
<dbReference type="GO" id="GO:1902531">
    <property type="term" value="P:regulation of intracellular signal transduction"/>
    <property type="evidence" value="ECO:0000318"/>
    <property type="project" value="GO_Central"/>
</dbReference>
<keyword evidence="5" id="KW-0479">Metal-binding</keyword>
<dbReference type="Gene3D" id="3.60.40.10">
    <property type="entry name" value="PPM-type phosphatase domain"/>
    <property type="match status" value="1"/>
</dbReference>
<accession>A0A1S4APF5</accession>
<dbReference type="Pfam" id="PF00481">
    <property type="entry name" value="PP2C"/>
    <property type="match status" value="1"/>
</dbReference>
<feature type="compositionally biased region" description="Basic and acidic residues" evidence="12">
    <location>
        <begin position="387"/>
        <end position="398"/>
    </location>
</feature>
<dbReference type="SMART" id="SM00332">
    <property type="entry name" value="PP2Cc"/>
    <property type="match status" value="1"/>
</dbReference>
<evidence type="ECO:0000256" key="6">
    <source>
        <dbReference type="ARBA" id="ARBA00022801"/>
    </source>
</evidence>
<dbReference type="InterPro" id="IPR001932">
    <property type="entry name" value="PPM-type_phosphatase-like_dom"/>
</dbReference>
<evidence type="ECO:0000256" key="3">
    <source>
        <dbReference type="ARBA" id="ARBA00006702"/>
    </source>
</evidence>
<protein>
    <recommendedName>
        <fullName evidence="4">protein-serine/threonine phosphatase</fullName>
        <ecNumber evidence="4">3.1.3.16</ecNumber>
    </recommendedName>
</protein>
<feature type="compositionally biased region" description="Polar residues" evidence="12">
    <location>
        <begin position="399"/>
        <end position="409"/>
    </location>
</feature>
<dbReference type="InterPro" id="IPR036457">
    <property type="entry name" value="PPM-type-like_dom_sf"/>
</dbReference>
<dbReference type="InterPro" id="IPR015655">
    <property type="entry name" value="PP2C"/>
</dbReference>
<proteinExistence type="inferred from homology"/>
<evidence type="ECO:0000256" key="9">
    <source>
        <dbReference type="ARBA" id="ARBA00023211"/>
    </source>
</evidence>
<dbReference type="KEGG" id="nta:107799775"/>
<keyword evidence="7" id="KW-0460">Magnesium</keyword>
<reference evidence="15" key="2">
    <citation type="submission" date="2025-08" db="UniProtKB">
        <authorList>
            <consortium name="RefSeq"/>
        </authorList>
    </citation>
    <scope>IDENTIFICATION</scope>
    <source>
        <tissue evidence="15">Leaf</tissue>
    </source>
</reference>
<dbReference type="OMA" id="SSMNSCQ"/>
<dbReference type="PROSITE" id="PS51746">
    <property type="entry name" value="PPM_2"/>
    <property type="match status" value="1"/>
</dbReference>
<dbReference type="PANTHER" id="PTHR47992">
    <property type="entry name" value="PROTEIN PHOSPHATASE"/>
    <property type="match status" value="1"/>
</dbReference>
<evidence type="ECO:0000259" key="13">
    <source>
        <dbReference type="PROSITE" id="PS51746"/>
    </source>
</evidence>
<comment type="cofactor">
    <cofactor evidence="1">
        <name>Mn(2+)</name>
        <dbReference type="ChEBI" id="CHEBI:29035"/>
    </cofactor>
</comment>
<evidence type="ECO:0000256" key="2">
    <source>
        <dbReference type="ARBA" id="ARBA00001946"/>
    </source>
</evidence>
<comment type="catalytic activity">
    <reaction evidence="10">
        <text>O-phospho-L-seryl-[protein] + H2O = L-seryl-[protein] + phosphate</text>
        <dbReference type="Rhea" id="RHEA:20629"/>
        <dbReference type="Rhea" id="RHEA-COMP:9863"/>
        <dbReference type="Rhea" id="RHEA-COMP:11604"/>
        <dbReference type="ChEBI" id="CHEBI:15377"/>
        <dbReference type="ChEBI" id="CHEBI:29999"/>
        <dbReference type="ChEBI" id="CHEBI:43474"/>
        <dbReference type="ChEBI" id="CHEBI:83421"/>
        <dbReference type="EC" id="3.1.3.16"/>
    </reaction>
</comment>
<keyword evidence="14" id="KW-1185">Reference proteome</keyword>
<dbReference type="Proteomes" id="UP000790787">
    <property type="component" value="Chromosome 23"/>
</dbReference>
<sequence length="464" mass="51470">MGGCVSSSSSSTCSSRSNGEKVSHECLGISMFGRKRIRRSLSDPAAALQHLSSIPNRIFTNGKSRTSCIFTQQGRKGINQDAMIVWEDFMAEDVTFCGVFDGHGPHGHLVARKVRDALPLKLKALLQSFESNRNENPQVEAVDPDKDQVMSDKVDTQWREAFLQSYKAMDKELRSQPNLDCFCSGSTAVTLIKQGSNLYMGYIGDSRAILASKDENDSMVAVQLTVDLKPDLPKEAERIKQCKGRVFALQDEPEVHRVWLPYDNAPGLAMARAFGDFCVKEYGVISMPEFSHRVLTERDQFIVLASDGVWDVLSNEEVVDIVSSAPTRSSAARILVDSAALEWKTKYPTSKMDDCAVVCLFLDGHMDMESDNEEQCFSSATLQRNHSDNAAESDDGHSSEPSLQRNFTVRSGEENDAYKRVVAEAEANQETVVTEDQKWSGLEGVTRVNSLVQLPRFSEERPGP</sequence>
<name>A0A1S4APF5_TOBAC</name>
<dbReference type="RefSeq" id="XP_016478410.1">
    <property type="nucleotide sequence ID" value="XM_016622924.2"/>
</dbReference>
<dbReference type="EC" id="3.1.3.16" evidence="4"/>
<feature type="domain" description="PPM-type phosphatase" evidence="13">
    <location>
        <begin position="66"/>
        <end position="362"/>
    </location>
</feature>
<dbReference type="CDD" id="cd00143">
    <property type="entry name" value="PP2Cc"/>
    <property type="match status" value="1"/>
</dbReference>
<dbReference type="RefSeq" id="XP_016478410.1">
    <property type="nucleotide sequence ID" value="XM_016622924.1"/>
</dbReference>